<dbReference type="GeneID" id="69965893"/>
<evidence type="ECO:0000313" key="2">
    <source>
        <dbReference type="Proteomes" id="UP000234420"/>
    </source>
</evidence>
<accession>A0A2N4UW55</accession>
<proteinExistence type="predicted"/>
<sequence>MGSKPEFLIHIFEKDALTISILKELLNHHLVPALGDVSAVLDFTDEFITHIKNVSGVADLVINLAMIDVDAFLDFAKNDFENGHDNLDKEQALLVDNLKKKLDSIGLAHASLYIVSIDNLGIQSAMLGEYEAVCQASSIFMKKVSTIIIDSH</sequence>
<gene>
    <name evidence="1" type="ORF">CIK00_03005</name>
</gene>
<evidence type="ECO:0000313" key="1">
    <source>
        <dbReference type="EMBL" id="PLC59250.1"/>
    </source>
</evidence>
<comment type="caution">
    <text evidence="1">The sequence shown here is derived from an EMBL/GenBank/DDBJ whole genome shotgun (WGS) entry which is preliminary data.</text>
</comment>
<dbReference type="EMBL" id="NPIB01000002">
    <property type="protein sequence ID" value="PLC59250.1"/>
    <property type="molecule type" value="Genomic_DNA"/>
</dbReference>
<keyword evidence="2" id="KW-1185">Reference proteome</keyword>
<dbReference type="RefSeq" id="WP_101767453.1">
    <property type="nucleotide sequence ID" value="NZ_BPPU01000003.1"/>
</dbReference>
<reference evidence="1 2" key="1">
    <citation type="journal article" date="2018" name="Syst. Appl. Microbiol.">
        <title>Photobacterium carnosum sp. nov., isolated from spoiled modified atmosphere packaged poultry meat.</title>
        <authorList>
            <person name="Hilgarth M."/>
            <person name="Fuertes S."/>
            <person name="Ehrmann M."/>
            <person name="Vogel R.F."/>
        </authorList>
    </citation>
    <scope>NUCLEOTIDE SEQUENCE [LARGE SCALE GENOMIC DNA]</scope>
    <source>
        <strain evidence="1 2">TMW 2.2021</strain>
    </source>
</reference>
<name>A0A2N4UW55_9GAMM</name>
<organism evidence="1 2">
    <name type="scientific">Photobacterium carnosum</name>
    <dbReference type="NCBI Taxonomy" id="2023717"/>
    <lineage>
        <taxon>Bacteria</taxon>
        <taxon>Pseudomonadati</taxon>
        <taxon>Pseudomonadota</taxon>
        <taxon>Gammaproteobacteria</taxon>
        <taxon>Vibrionales</taxon>
        <taxon>Vibrionaceae</taxon>
        <taxon>Photobacterium</taxon>
    </lineage>
</organism>
<dbReference type="Proteomes" id="UP000234420">
    <property type="component" value="Unassembled WGS sequence"/>
</dbReference>
<protein>
    <submittedName>
        <fullName evidence="1">Uncharacterized protein</fullName>
    </submittedName>
</protein>
<dbReference type="AlphaFoldDB" id="A0A2N4UW55"/>